<evidence type="ECO:0000256" key="1">
    <source>
        <dbReference type="SAM" id="Phobius"/>
    </source>
</evidence>
<dbReference type="EMBL" id="RBIE01000002">
    <property type="protein sequence ID" value="RKQ61624.1"/>
    <property type="molecule type" value="Genomic_DNA"/>
</dbReference>
<keyword evidence="1" id="KW-1133">Transmembrane helix</keyword>
<accession>A0A420W6F3</accession>
<dbReference type="AlphaFoldDB" id="A0A420W6F3"/>
<proteinExistence type="predicted"/>
<feature type="transmembrane region" description="Helical" evidence="1">
    <location>
        <begin position="6"/>
        <end position="25"/>
    </location>
</feature>
<keyword evidence="1" id="KW-0472">Membrane</keyword>
<keyword evidence="1" id="KW-0812">Transmembrane</keyword>
<comment type="caution">
    <text evidence="2">The sequence shown here is derived from an EMBL/GenBank/DDBJ whole genome shotgun (WGS) entry which is preliminary data.</text>
</comment>
<reference evidence="2 3" key="1">
    <citation type="submission" date="2018-10" db="EMBL/GenBank/DDBJ databases">
        <title>Genomic Encyclopedia of Type Strains, Phase IV (KMG-IV): sequencing the most valuable type-strain genomes for metagenomic binning, comparative biology and taxonomic classification.</title>
        <authorList>
            <person name="Goeker M."/>
        </authorList>
    </citation>
    <scope>NUCLEOTIDE SEQUENCE [LARGE SCALE GENOMIC DNA]</scope>
    <source>
        <strain evidence="2 3">DSM 15521</strain>
    </source>
</reference>
<name>A0A420W6F3_9BACT</name>
<evidence type="ECO:0000313" key="3">
    <source>
        <dbReference type="Proteomes" id="UP000280881"/>
    </source>
</evidence>
<organism evidence="2 3">
    <name type="scientific">Thermovibrio guaymasensis</name>
    <dbReference type="NCBI Taxonomy" id="240167"/>
    <lineage>
        <taxon>Bacteria</taxon>
        <taxon>Pseudomonadati</taxon>
        <taxon>Aquificota</taxon>
        <taxon>Aquificia</taxon>
        <taxon>Desulfurobacteriales</taxon>
        <taxon>Desulfurobacteriaceae</taxon>
        <taxon>Thermovibrio</taxon>
    </lineage>
</organism>
<protein>
    <submittedName>
        <fullName evidence="2">Uncharacterized protein</fullName>
    </submittedName>
</protein>
<dbReference type="Proteomes" id="UP000280881">
    <property type="component" value="Unassembled WGS sequence"/>
</dbReference>
<gene>
    <name evidence="2" type="ORF">C7457_1063</name>
</gene>
<sequence>MSKLSLGLSVLITVVFIGSTLYGIYRTIKRRRDGES</sequence>
<keyword evidence="3" id="KW-1185">Reference proteome</keyword>
<evidence type="ECO:0000313" key="2">
    <source>
        <dbReference type="EMBL" id="RKQ61624.1"/>
    </source>
</evidence>